<evidence type="ECO:0000256" key="2">
    <source>
        <dbReference type="ARBA" id="ARBA00023054"/>
    </source>
</evidence>
<gene>
    <name evidence="5" type="primary">yknX_1</name>
    <name evidence="5" type="ORF">Q31a_08940</name>
</gene>
<organism evidence="5 6">
    <name type="scientific">Aureliella helgolandensis</name>
    <dbReference type="NCBI Taxonomy" id="2527968"/>
    <lineage>
        <taxon>Bacteria</taxon>
        <taxon>Pseudomonadati</taxon>
        <taxon>Planctomycetota</taxon>
        <taxon>Planctomycetia</taxon>
        <taxon>Pirellulales</taxon>
        <taxon>Pirellulaceae</taxon>
        <taxon>Aureliella</taxon>
    </lineage>
</organism>
<dbReference type="Gene3D" id="2.40.420.20">
    <property type="match status" value="1"/>
</dbReference>
<name>A0A518G1Y1_9BACT</name>
<feature type="coiled-coil region" evidence="3">
    <location>
        <begin position="155"/>
        <end position="192"/>
    </location>
</feature>
<dbReference type="Pfam" id="PF26002">
    <property type="entry name" value="Beta-barrel_AprE"/>
    <property type="match status" value="1"/>
</dbReference>
<dbReference type="InterPro" id="IPR058982">
    <property type="entry name" value="Beta-barrel_AprE"/>
</dbReference>
<feature type="domain" description="AprE-like beta-barrel" evidence="4">
    <location>
        <begin position="335"/>
        <end position="414"/>
    </location>
</feature>
<feature type="coiled-coil region" evidence="3">
    <location>
        <begin position="233"/>
        <end position="292"/>
    </location>
</feature>
<evidence type="ECO:0000256" key="1">
    <source>
        <dbReference type="ARBA" id="ARBA00004196"/>
    </source>
</evidence>
<evidence type="ECO:0000256" key="3">
    <source>
        <dbReference type="SAM" id="Coils"/>
    </source>
</evidence>
<dbReference type="GO" id="GO:0030313">
    <property type="term" value="C:cell envelope"/>
    <property type="evidence" value="ECO:0007669"/>
    <property type="project" value="UniProtKB-SubCell"/>
</dbReference>
<dbReference type="OrthoDB" id="259669at2"/>
<dbReference type="KEGG" id="ahel:Q31a_08940"/>
<accession>A0A518G1Y1</accession>
<evidence type="ECO:0000313" key="5">
    <source>
        <dbReference type="EMBL" id="QDV22608.1"/>
    </source>
</evidence>
<evidence type="ECO:0000259" key="4">
    <source>
        <dbReference type="Pfam" id="PF26002"/>
    </source>
</evidence>
<dbReference type="PANTHER" id="PTHR32347:SF23">
    <property type="entry name" value="BLL5650 PROTEIN"/>
    <property type="match status" value="1"/>
</dbReference>
<dbReference type="EMBL" id="CP036298">
    <property type="protein sequence ID" value="QDV22608.1"/>
    <property type="molecule type" value="Genomic_DNA"/>
</dbReference>
<keyword evidence="2 3" id="KW-0175">Coiled coil</keyword>
<dbReference type="InterPro" id="IPR050465">
    <property type="entry name" value="UPF0194_transport"/>
</dbReference>
<dbReference type="Gene3D" id="2.40.30.170">
    <property type="match status" value="1"/>
</dbReference>
<proteinExistence type="predicted"/>
<dbReference type="RefSeq" id="WP_145074372.1">
    <property type="nucleotide sequence ID" value="NZ_CP036298.1"/>
</dbReference>
<dbReference type="AlphaFoldDB" id="A0A518G1Y1"/>
<comment type="subcellular location">
    <subcellularLocation>
        <location evidence="1">Cell envelope</location>
    </subcellularLocation>
</comment>
<reference evidence="5 6" key="1">
    <citation type="submission" date="2019-02" db="EMBL/GenBank/DDBJ databases">
        <title>Deep-cultivation of Planctomycetes and their phenomic and genomic characterization uncovers novel biology.</title>
        <authorList>
            <person name="Wiegand S."/>
            <person name="Jogler M."/>
            <person name="Boedeker C."/>
            <person name="Pinto D."/>
            <person name="Vollmers J."/>
            <person name="Rivas-Marin E."/>
            <person name="Kohn T."/>
            <person name="Peeters S.H."/>
            <person name="Heuer A."/>
            <person name="Rast P."/>
            <person name="Oberbeckmann S."/>
            <person name="Bunk B."/>
            <person name="Jeske O."/>
            <person name="Meyerdierks A."/>
            <person name="Storesund J.E."/>
            <person name="Kallscheuer N."/>
            <person name="Luecker S."/>
            <person name="Lage O.M."/>
            <person name="Pohl T."/>
            <person name="Merkel B.J."/>
            <person name="Hornburger P."/>
            <person name="Mueller R.-W."/>
            <person name="Bruemmer F."/>
            <person name="Labrenz M."/>
            <person name="Spormann A.M."/>
            <person name="Op den Camp H."/>
            <person name="Overmann J."/>
            <person name="Amann R."/>
            <person name="Jetten M.S.M."/>
            <person name="Mascher T."/>
            <person name="Medema M.H."/>
            <person name="Devos D.P."/>
            <person name="Kaster A.-K."/>
            <person name="Ovreas L."/>
            <person name="Rohde M."/>
            <person name="Galperin M.Y."/>
            <person name="Jogler C."/>
        </authorList>
    </citation>
    <scope>NUCLEOTIDE SEQUENCE [LARGE SCALE GENOMIC DNA]</scope>
    <source>
        <strain evidence="5 6">Q31a</strain>
    </source>
</reference>
<evidence type="ECO:0000313" key="6">
    <source>
        <dbReference type="Proteomes" id="UP000318017"/>
    </source>
</evidence>
<dbReference type="Proteomes" id="UP000318017">
    <property type="component" value="Chromosome"/>
</dbReference>
<sequence length="505" mass="56440">MKPLFRILLSLLLLAGVSYGIYRARGFFGNALAENNEAATYTVQRRTLEDRVVERGTVESQHTVYGRCEVPRGGKITFIVPEGTPVEEGDEVVKFQTDEVEADIREKDVQINEAKGKQDEAIQALEIQRNKNATDEAAAKLEYEIAAIDLKKYEKGDFVAEVADLERAIKEAEAELEKVRDEKNNIEILVKKGYRTPQQLREYQLRENTYQFQVERDKQKLRVLVTYEREKKLIELRGKEEETRLKLERAKQTADAEEKKAEGAVSNAENGVKILEQQMQDLIALKEKCTLKAEQNGIVVYANESWYDDSRRIREGTEVWSGRSVYYLPDMKNMQVKANVHESVVDRIKPDQKANIRLDAFNDVKLTGTISKVAGMAASSHSAVQNYETIILIDELPEGLSIKPGMTAEVDILVGTYTDVIAVPVGAITEHFSQSYVYVLNGSNAGRRIVKTGRVTHSFIEITDGLEVGETVALDAYQRGIADFADAEREAGGSSSAAPAEPPGA</sequence>
<keyword evidence="6" id="KW-1185">Reference proteome</keyword>
<protein>
    <submittedName>
        <fullName evidence="5">Efflux system component YknX</fullName>
    </submittedName>
</protein>
<dbReference type="PANTHER" id="PTHR32347">
    <property type="entry name" value="EFFLUX SYSTEM COMPONENT YKNX-RELATED"/>
    <property type="match status" value="1"/>
</dbReference>